<dbReference type="RefSeq" id="WP_091446713.1">
    <property type="nucleotide sequence ID" value="NZ_BMMJ01000002.1"/>
</dbReference>
<dbReference type="SUPFAM" id="SSF56059">
    <property type="entry name" value="Glutathione synthetase ATP-binding domain-like"/>
    <property type="match status" value="1"/>
</dbReference>
<sequence length="305" mass="32317">MTGGTRAGARIALVTCTEFAELEADDRLVIAPLAARGVTAVPEVWDDPRVDWAGYDLVVLRSPWDYVPRRDDFVAWATRVPRLANPAGVVGWNTDKRYLAELGRAGVPTVPTSWVEPGQHWQPPTGPGEYVVKPAVSAGSQDTGRYDPADPRHRELAVAHVRRLTAAGRTVMVQPYLSAVDTDGETALLFLAGPDGPVFSHAIRKGPILTGPDLRAPGLYRPEEITARSATADQLAVAGKALATVPGGPGQLLYARVDLIAGPDGAPVLVELELAEPSLFLGYAEGAADRLAEAIAGRLSSSRPG</sequence>
<name>A0A1C6UYH1_9ACTN</name>
<reference evidence="2" key="1">
    <citation type="submission" date="2016-06" db="EMBL/GenBank/DDBJ databases">
        <authorList>
            <person name="Varghese N."/>
            <person name="Submissions Spin"/>
        </authorList>
    </citation>
    <scope>NUCLEOTIDE SEQUENCE [LARGE SCALE GENOMIC DNA]</scope>
    <source>
        <strain evidence="2">DSM 45577</strain>
    </source>
</reference>
<gene>
    <name evidence="1" type="ORF">GA0070617_3992</name>
</gene>
<organism evidence="1 2">
    <name type="scientific">Micromonospora yangpuensis</name>
    <dbReference type="NCBI Taxonomy" id="683228"/>
    <lineage>
        <taxon>Bacteria</taxon>
        <taxon>Bacillati</taxon>
        <taxon>Actinomycetota</taxon>
        <taxon>Actinomycetes</taxon>
        <taxon>Micromonosporales</taxon>
        <taxon>Micromonosporaceae</taxon>
        <taxon>Micromonospora</taxon>
    </lineage>
</organism>
<evidence type="ECO:0000313" key="1">
    <source>
        <dbReference type="EMBL" id="SCL59059.1"/>
    </source>
</evidence>
<dbReference type="InterPro" id="IPR053191">
    <property type="entry name" value="DcsG_Biosynth_Enzyme"/>
</dbReference>
<keyword evidence="1" id="KW-0436">Ligase</keyword>
<dbReference type="Proteomes" id="UP000198937">
    <property type="component" value="Unassembled WGS sequence"/>
</dbReference>
<keyword evidence="2" id="KW-1185">Reference proteome</keyword>
<dbReference type="PANTHER" id="PTHR39217:SF1">
    <property type="entry name" value="GLUTATHIONE SYNTHETASE"/>
    <property type="match status" value="1"/>
</dbReference>
<dbReference type="STRING" id="683228.GA0070617_3992"/>
<dbReference type="EMBL" id="FMIA01000002">
    <property type="protein sequence ID" value="SCL59059.1"/>
    <property type="molecule type" value="Genomic_DNA"/>
</dbReference>
<dbReference type="GO" id="GO:0016874">
    <property type="term" value="F:ligase activity"/>
    <property type="evidence" value="ECO:0007669"/>
    <property type="project" value="UniProtKB-KW"/>
</dbReference>
<evidence type="ECO:0000313" key="2">
    <source>
        <dbReference type="Proteomes" id="UP000198937"/>
    </source>
</evidence>
<proteinExistence type="predicted"/>
<dbReference type="AlphaFoldDB" id="A0A1C6UYH1"/>
<dbReference type="PANTHER" id="PTHR39217">
    <property type="match status" value="1"/>
</dbReference>
<dbReference type="OrthoDB" id="3373978at2"/>
<protein>
    <submittedName>
        <fullName evidence="1">Glutathione synthase/RimK-type ligase, ATP-grasp superfamily</fullName>
    </submittedName>
</protein>
<accession>A0A1C6UYH1</accession>